<evidence type="ECO:0000256" key="1">
    <source>
        <dbReference type="SAM" id="Coils"/>
    </source>
</evidence>
<feature type="coiled-coil region" evidence="1">
    <location>
        <begin position="197"/>
        <end position="306"/>
    </location>
</feature>
<keyword evidence="1" id="KW-0175">Coiled coil</keyword>
<dbReference type="Proteomes" id="UP000261660">
    <property type="component" value="Unplaced"/>
</dbReference>
<evidence type="ECO:0000313" key="2">
    <source>
        <dbReference type="Ensembl" id="ENSLBEP00000009903.1"/>
    </source>
</evidence>
<dbReference type="GeneTree" id="ENSGT00940000156003"/>
<name>A0A3Q3ERF3_9LABR</name>
<proteinExistence type="predicted"/>
<dbReference type="InParanoid" id="A0A3Q3ERF3"/>
<dbReference type="Ensembl" id="ENSLBET00000010437.1">
    <property type="protein sequence ID" value="ENSLBEP00000009903.1"/>
    <property type="gene ID" value="ENSLBEG00000007659.1"/>
</dbReference>
<protein>
    <submittedName>
        <fullName evidence="2">Laminin subunit beta-1-like</fullName>
    </submittedName>
</protein>
<feature type="coiled-coil region" evidence="1">
    <location>
        <begin position="42"/>
        <end position="69"/>
    </location>
</feature>
<evidence type="ECO:0000313" key="3">
    <source>
        <dbReference type="Proteomes" id="UP000261660"/>
    </source>
</evidence>
<reference evidence="2" key="1">
    <citation type="submission" date="2025-08" db="UniProtKB">
        <authorList>
            <consortium name="Ensembl"/>
        </authorList>
    </citation>
    <scope>IDENTIFICATION</scope>
</reference>
<dbReference type="STRING" id="56723.ENSLBEP00000009903"/>
<sequence>KDLDQEILTAMQEVDKLSRLVWEANTRANKAKVDAQTVLVKSNQSKERVEQSNEQLRSLIKEIRDLLTNDKANVSVIEAVANEVLALEMPTSSEKLKELTKEIREKVNSLTSVETILSQSASDIQIADALLKEAKAASEQATNMKETADVVKAALVETERAQTIAMDAIELAQNNTKGTLELLISVESETADSELKLSNTTGRLVQLEREVGLLRQNNLEVNQLDVKDKLEKVEDLVEVKGESVLQAKRKADELQKEARELLAQSSSKLLRLGELEISYEENQRTLESKAAELAELEQTVRRVLEEISYKVTLYSTCL</sequence>
<organism evidence="2 3">
    <name type="scientific">Labrus bergylta</name>
    <name type="common">ballan wrasse</name>
    <dbReference type="NCBI Taxonomy" id="56723"/>
    <lineage>
        <taxon>Eukaryota</taxon>
        <taxon>Metazoa</taxon>
        <taxon>Chordata</taxon>
        <taxon>Craniata</taxon>
        <taxon>Vertebrata</taxon>
        <taxon>Euteleostomi</taxon>
        <taxon>Actinopterygii</taxon>
        <taxon>Neopterygii</taxon>
        <taxon>Teleostei</taxon>
        <taxon>Neoteleostei</taxon>
        <taxon>Acanthomorphata</taxon>
        <taxon>Eupercaria</taxon>
        <taxon>Labriformes</taxon>
        <taxon>Labridae</taxon>
        <taxon>Labrus</taxon>
    </lineage>
</organism>
<reference evidence="2" key="2">
    <citation type="submission" date="2025-09" db="UniProtKB">
        <authorList>
            <consortium name="Ensembl"/>
        </authorList>
    </citation>
    <scope>IDENTIFICATION</scope>
</reference>
<keyword evidence="3" id="KW-1185">Reference proteome</keyword>
<dbReference type="AlphaFoldDB" id="A0A3Q3ERF3"/>
<accession>A0A3Q3ERF3</accession>